<sequence>MTGPPIEDKSAGFAEFRATVAGAPGEKSADWWDDTGYQGAEGLSELQHFYNGVPAEIVAQAAAHGREQVSAEWNEPWPPDAWPDVPTGVLVARDDQFFLADFQRRVAADRASCRTRSRAATRLRSATRNNSPTG</sequence>
<comment type="caution">
    <text evidence="1">The sequence shown here is derived from an EMBL/GenBank/DDBJ whole genome shotgun (WGS) entry which is preliminary data.</text>
</comment>
<accession>A0A919K3W3</accession>
<dbReference type="RefSeq" id="WP_239163403.1">
    <property type="nucleotide sequence ID" value="NZ_BOMV01000083.1"/>
</dbReference>
<keyword evidence="2" id="KW-1185">Reference proteome</keyword>
<organism evidence="1 2">
    <name type="scientific">Paractinoplanes rishiriensis</name>
    <dbReference type="NCBI Taxonomy" id="1050105"/>
    <lineage>
        <taxon>Bacteria</taxon>
        <taxon>Bacillati</taxon>
        <taxon>Actinomycetota</taxon>
        <taxon>Actinomycetes</taxon>
        <taxon>Micromonosporales</taxon>
        <taxon>Micromonosporaceae</taxon>
        <taxon>Paractinoplanes</taxon>
    </lineage>
</organism>
<dbReference type="AlphaFoldDB" id="A0A919K3W3"/>
<dbReference type="Gene3D" id="3.40.50.1820">
    <property type="entry name" value="alpha/beta hydrolase"/>
    <property type="match status" value="1"/>
</dbReference>
<dbReference type="EMBL" id="BOMV01000083">
    <property type="protein sequence ID" value="GIF00427.1"/>
    <property type="molecule type" value="Genomic_DNA"/>
</dbReference>
<proteinExistence type="predicted"/>
<dbReference type="Proteomes" id="UP000636960">
    <property type="component" value="Unassembled WGS sequence"/>
</dbReference>
<protein>
    <submittedName>
        <fullName evidence="1">Uncharacterized protein</fullName>
    </submittedName>
</protein>
<name>A0A919K3W3_9ACTN</name>
<gene>
    <name evidence="1" type="ORF">Ari01nite_78910</name>
</gene>
<reference evidence="1" key="1">
    <citation type="submission" date="2021-01" db="EMBL/GenBank/DDBJ databases">
        <title>Whole genome shotgun sequence of Actinoplanes rishiriensis NBRC 108556.</title>
        <authorList>
            <person name="Komaki H."/>
            <person name="Tamura T."/>
        </authorList>
    </citation>
    <scope>NUCLEOTIDE SEQUENCE</scope>
    <source>
        <strain evidence="1">NBRC 108556</strain>
    </source>
</reference>
<evidence type="ECO:0000313" key="2">
    <source>
        <dbReference type="Proteomes" id="UP000636960"/>
    </source>
</evidence>
<dbReference type="InterPro" id="IPR029058">
    <property type="entry name" value="AB_hydrolase_fold"/>
</dbReference>
<evidence type="ECO:0000313" key="1">
    <source>
        <dbReference type="EMBL" id="GIF00427.1"/>
    </source>
</evidence>